<evidence type="ECO:0000256" key="2">
    <source>
        <dbReference type="ARBA" id="ARBA00010961"/>
    </source>
</evidence>
<evidence type="ECO:0000256" key="5">
    <source>
        <dbReference type="ARBA" id="ARBA00023172"/>
    </source>
</evidence>
<reference evidence="7 8" key="1">
    <citation type="submission" date="2016-12" db="EMBL/GenBank/DDBJ databases">
        <authorList>
            <person name="Song W.-J."/>
            <person name="Kurnit D.M."/>
        </authorList>
    </citation>
    <scope>NUCLEOTIDE SEQUENCE [LARGE SCALE GENOMIC DNA]</scope>
    <source>
        <strain evidence="7 8">DSM 30827</strain>
    </source>
</reference>
<comment type="function">
    <text evidence="1 6">Required for the transposition of the insertion element.</text>
</comment>
<dbReference type="Proteomes" id="UP000217209">
    <property type="component" value="Chromosome"/>
</dbReference>
<dbReference type="GO" id="GO:0006313">
    <property type="term" value="P:DNA transposition"/>
    <property type="evidence" value="ECO:0007669"/>
    <property type="project" value="UniProtKB-UniRule"/>
</dbReference>
<comment type="similarity">
    <text evidence="2 6">Belongs to the transposase mutator family.</text>
</comment>
<keyword evidence="4 6" id="KW-0238">DNA-binding</keyword>
<dbReference type="AlphaFoldDB" id="A0A1Q2HTA3"/>
<dbReference type="GO" id="GO:0004803">
    <property type="term" value="F:transposase activity"/>
    <property type="evidence" value="ECO:0007669"/>
    <property type="project" value="UniProtKB-UniRule"/>
</dbReference>
<sequence>MTTVSPKKNHDPARVNEISEKLMENPELASLISELSTTADDASELVKGLLQASINAGLKAEMDAHLGYSHSDRKAKAQVETAQESNHRNGSYTKTVNSGYGAVEVTVPRDRAGTFTPRMVPKGARRLTELDDMIVSLYAGGMTVRDIQHHLATTLGVDMSPDTISTITDAVLDEVMI</sequence>
<gene>
    <name evidence="7" type="ORF">CGLAU_00320</name>
</gene>
<evidence type="ECO:0000256" key="4">
    <source>
        <dbReference type="ARBA" id="ARBA00023125"/>
    </source>
</evidence>
<evidence type="ECO:0000256" key="1">
    <source>
        <dbReference type="ARBA" id="ARBA00002190"/>
    </source>
</evidence>
<dbReference type="PANTHER" id="PTHR33217">
    <property type="entry name" value="TRANSPOSASE FOR INSERTION SEQUENCE ELEMENT IS1081"/>
    <property type="match status" value="1"/>
</dbReference>
<keyword evidence="6" id="KW-0814">Transposable element</keyword>
<evidence type="ECO:0000256" key="3">
    <source>
        <dbReference type="ARBA" id="ARBA00022578"/>
    </source>
</evidence>
<keyword evidence="5 6" id="KW-0233">DNA recombination</keyword>
<name>A0A1Q2HTA3_9CORY</name>
<dbReference type="InterPro" id="IPR001207">
    <property type="entry name" value="Transposase_mutator"/>
</dbReference>
<protein>
    <recommendedName>
        <fullName evidence="6">Mutator family transposase</fullName>
    </recommendedName>
</protein>
<keyword evidence="3 6" id="KW-0815">Transposition</keyword>
<organism evidence="7 8">
    <name type="scientific">Corynebacterium glaucum</name>
    <dbReference type="NCBI Taxonomy" id="187491"/>
    <lineage>
        <taxon>Bacteria</taxon>
        <taxon>Bacillati</taxon>
        <taxon>Actinomycetota</taxon>
        <taxon>Actinomycetes</taxon>
        <taxon>Mycobacteriales</taxon>
        <taxon>Corynebacteriaceae</taxon>
        <taxon>Corynebacterium</taxon>
    </lineage>
</organism>
<dbReference type="GO" id="GO:0003677">
    <property type="term" value="F:DNA binding"/>
    <property type="evidence" value="ECO:0007669"/>
    <property type="project" value="UniProtKB-UniRule"/>
</dbReference>
<evidence type="ECO:0000313" key="7">
    <source>
        <dbReference type="EMBL" id="AQQ14069.1"/>
    </source>
</evidence>
<proteinExistence type="inferred from homology"/>
<dbReference type="EMBL" id="CP019688">
    <property type="protein sequence ID" value="AQQ14069.1"/>
    <property type="molecule type" value="Genomic_DNA"/>
</dbReference>
<dbReference type="PANTHER" id="PTHR33217:SF8">
    <property type="entry name" value="MUTATOR FAMILY TRANSPOSASE"/>
    <property type="match status" value="1"/>
</dbReference>
<accession>A0A1Q2HTA3</accession>
<dbReference type="KEGG" id="cgv:CGLAU_00320"/>
<dbReference type="Pfam" id="PF00872">
    <property type="entry name" value="Transposase_mut"/>
    <property type="match status" value="1"/>
</dbReference>
<keyword evidence="8" id="KW-1185">Reference proteome</keyword>
<evidence type="ECO:0000313" key="8">
    <source>
        <dbReference type="Proteomes" id="UP000217209"/>
    </source>
</evidence>
<evidence type="ECO:0000256" key="6">
    <source>
        <dbReference type="RuleBase" id="RU365089"/>
    </source>
</evidence>